<dbReference type="EMBL" id="CAJVPT010026410">
    <property type="protein sequence ID" value="CAG8679249.1"/>
    <property type="molecule type" value="Genomic_DNA"/>
</dbReference>
<evidence type="ECO:0000313" key="2">
    <source>
        <dbReference type="Proteomes" id="UP000789525"/>
    </source>
</evidence>
<accession>A0ACA9NWW0</accession>
<reference evidence="1" key="1">
    <citation type="submission" date="2021-06" db="EMBL/GenBank/DDBJ databases">
        <authorList>
            <person name="Kallberg Y."/>
            <person name="Tangrot J."/>
            <person name="Rosling A."/>
        </authorList>
    </citation>
    <scope>NUCLEOTIDE SEQUENCE</scope>
    <source>
        <strain evidence="1">CL356</strain>
    </source>
</reference>
<feature type="non-terminal residue" evidence="1">
    <location>
        <position position="800"/>
    </location>
</feature>
<name>A0ACA9NWW0_9GLOM</name>
<feature type="non-terminal residue" evidence="1">
    <location>
        <position position="1"/>
    </location>
</feature>
<organism evidence="1 2">
    <name type="scientific">Acaulospora colombiana</name>
    <dbReference type="NCBI Taxonomy" id="27376"/>
    <lineage>
        <taxon>Eukaryota</taxon>
        <taxon>Fungi</taxon>
        <taxon>Fungi incertae sedis</taxon>
        <taxon>Mucoromycota</taxon>
        <taxon>Glomeromycotina</taxon>
        <taxon>Glomeromycetes</taxon>
        <taxon>Diversisporales</taxon>
        <taxon>Acaulosporaceae</taxon>
        <taxon>Acaulospora</taxon>
    </lineage>
</organism>
<proteinExistence type="predicted"/>
<sequence length="800" mass="90300">SDRRSSELLNQSVMDRHIPNGSAPPRPFTTPRTSIMDYPMHDANEKDELDPGKPLPLAASPSRKRKKLADGGTETEIIELQLKQTVCILKKYLPDYDPARAHYFAAQLGVSIPEGGPNIPTSQPPPGLPMMPYSPSHSGSDSFSLRSPIDNSQAMSPSTPPTPYFRPPYAFPTPPHVAPDKPMIHHPSREENGHVKRDLDADNGKKGLDPRGRNMANPTAIARGFGVNSRLLDGYSEPEPMKVEGDDLPPVSNSSALHPHLWQSRPFRRNQTSAPSPPSQSTSALDPVWLPKNREIALNMIEKYFKRLNFHRPIFEKDNFLRRFEALYNTDSGPNDDSGFLCSTYMILALATLSEMHQPDLDKAWKERLQKEWPTHEILFSRALVAKSELRVTISSLQALLLLQCRSLWRLVGTLVRLAVELGLHHDPMMQKDTFTPEELAIGEEYFNTSYPIEVTGMVSRHFVDSAPLNSVAADIIRSLYRPDIQSTEEVIHHSRRILINMTNWRKTLPSDYHPLFLGTVRWNEEDKKKFRKEMTTEKGLTFLKYSIQRLLLLRAVFTNDEMTYDFKIKALEDAAITIIYGQSCGFTTLSYETGYEDVQSALHITPALRWTWERKDASGGVHPITLELANRVFKRKPSMSDRPKQLSDFLPEVDWNDDKINLAPIPENQLNHWPSGLFLPGPVSPERHQLSNTRTDGSNSSQSASPNGQHAIPAQMPMAANGSAIAGPSMPGNGTSYFKTEELDFSSLFAQVPGYAINFQPELEHPQLFMEEEKDRAARPHANSKRELNQKMMEQLQHM</sequence>
<evidence type="ECO:0000313" key="1">
    <source>
        <dbReference type="EMBL" id="CAG8679249.1"/>
    </source>
</evidence>
<gene>
    <name evidence="1" type="ORF">ACOLOM_LOCUS9265</name>
</gene>
<protein>
    <submittedName>
        <fullName evidence="1">3058_t:CDS:1</fullName>
    </submittedName>
</protein>
<dbReference type="Proteomes" id="UP000789525">
    <property type="component" value="Unassembled WGS sequence"/>
</dbReference>
<comment type="caution">
    <text evidence="1">The sequence shown here is derived from an EMBL/GenBank/DDBJ whole genome shotgun (WGS) entry which is preliminary data.</text>
</comment>
<keyword evidence="2" id="KW-1185">Reference proteome</keyword>